<dbReference type="SMART" id="SM00342">
    <property type="entry name" value="HTH_ARAC"/>
    <property type="match status" value="1"/>
</dbReference>
<dbReference type="Proteomes" id="UP000510844">
    <property type="component" value="Chromosome"/>
</dbReference>
<reference evidence="7" key="1">
    <citation type="submission" date="2020-07" db="EMBL/GenBank/DDBJ databases">
        <title>A new Micromonospora strain with potent antibiotic activity isolated from the microbiome of a mid-Atlantic deep-sea sponge.</title>
        <authorList>
            <person name="Back C.R."/>
            <person name="Stennett H.L."/>
            <person name="Williams S.E."/>
            <person name="Wang L."/>
            <person name="Ojeda Gomez J."/>
            <person name="Abdulle O.M."/>
            <person name="Duffy T."/>
            <person name="Hendry K.R."/>
            <person name="Powell D."/>
            <person name="Stach J.E."/>
            <person name="Essex-Lopresti A.E."/>
            <person name="Willis C.L."/>
            <person name="Curnow P."/>
            <person name="Race P.R."/>
        </authorList>
    </citation>
    <scope>NUCLEOTIDE SEQUENCE [LARGE SCALE GENOMIC DNA]</scope>
    <source>
        <strain evidence="7">28ISP2-46</strain>
    </source>
</reference>
<dbReference type="Gene3D" id="1.10.10.60">
    <property type="entry name" value="Homeodomain-like"/>
    <property type="match status" value="1"/>
</dbReference>
<evidence type="ECO:0000259" key="5">
    <source>
        <dbReference type="PROSITE" id="PS01124"/>
    </source>
</evidence>
<dbReference type="InterPro" id="IPR018060">
    <property type="entry name" value="HTH_AraC"/>
</dbReference>
<organism evidence="6 7">
    <name type="scientific">Micromonospora robiginosa</name>
    <dbReference type="NCBI Taxonomy" id="2749844"/>
    <lineage>
        <taxon>Bacteria</taxon>
        <taxon>Bacillati</taxon>
        <taxon>Actinomycetota</taxon>
        <taxon>Actinomycetes</taxon>
        <taxon>Micromonosporales</taxon>
        <taxon>Micromonosporaceae</taxon>
        <taxon>Micromonospora</taxon>
    </lineage>
</organism>
<evidence type="ECO:0000313" key="7">
    <source>
        <dbReference type="Proteomes" id="UP000510844"/>
    </source>
</evidence>
<keyword evidence="1" id="KW-0805">Transcription regulation</keyword>
<evidence type="ECO:0000256" key="2">
    <source>
        <dbReference type="ARBA" id="ARBA00023125"/>
    </source>
</evidence>
<dbReference type="PANTHER" id="PTHR46796:SF12">
    <property type="entry name" value="HTH-TYPE DNA-BINDING TRANSCRIPTIONAL ACTIVATOR EUTR"/>
    <property type="match status" value="1"/>
</dbReference>
<dbReference type="InterPro" id="IPR009057">
    <property type="entry name" value="Homeodomain-like_sf"/>
</dbReference>
<keyword evidence="7" id="KW-1185">Reference proteome</keyword>
<dbReference type="PANTHER" id="PTHR46796">
    <property type="entry name" value="HTH-TYPE TRANSCRIPTIONAL ACTIVATOR RHAS-RELATED"/>
    <property type="match status" value="1"/>
</dbReference>
<feature type="domain" description="HTH araC/xylS-type" evidence="5">
    <location>
        <begin position="222"/>
        <end position="324"/>
    </location>
</feature>
<dbReference type="EMBL" id="CP059322">
    <property type="protein sequence ID" value="QLQ38417.1"/>
    <property type="molecule type" value="Genomic_DNA"/>
</dbReference>
<keyword evidence="3" id="KW-0804">Transcription</keyword>
<dbReference type="InterPro" id="IPR050204">
    <property type="entry name" value="AraC_XylS_family_regulators"/>
</dbReference>
<evidence type="ECO:0000313" key="6">
    <source>
        <dbReference type="EMBL" id="QLQ38417.1"/>
    </source>
</evidence>
<keyword evidence="2" id="KW-0238">DNA-binding</keyword>
<dbReference type="KEGG" id="mfeu:H1D33_06050"/>
<dbReference type="Pfam" id="PF12833">
    <property type="entry name" value="HTH_18"/>
    <property type="match status" value="1"/>
</dbReference>
<sequence length="324" mass="35766">MVGSAADSPGPPRQTRFVSSEPDEARDFIGRMYGAHLRVRDAVGGGMWVGFDRIEFGDVNVSAARISADLDFRVEGSDQVLIATVKAGRVDYARGRGSARYGPGDTYVASQREMRWDARLHNADLDVVGLPESLLHEVSGTAPDQPWRPRSWEPLPGCAEQWRTTARYVQELFERPQVATEPLILGAAVRMLAATALTIFPSDVTPGPSATDRHDAHPATLRRAIAFIESHPHLDLSVADIARAAGVTPRALRLTFRRHLDSTPLAYLHRVRLDKAREELGRATTGDDRTVESVASRWGFADPSRFAERYRDEYGETPGQTLRG</sequence>
<dbReference type="PROSITE" id="PS01124">
    <property type="entry name" value="HTH_ARAC_FAMILY_2"/>
    <property type="match status" value="1"/>
</dbReference>
<proteinExistence type="predicted"/>
<feature type="region of interest" description="Disordered" evidence="4">
    <location>
        <begin position="1"/>
        <end position="22"/>
    </location>
</feature>
<dbReference type="GO" id="GO:0003700">
    <property type="term" value="F:DNA-binding transcription factor activity"/>
    <property type="evidence" value="ECO:0007669"/>
    <property type="project" value="InterPro"/>
</dbReference>
<evidence type="ECO:0000256" key="3">
    <source>
        <dbReference type="ARBA" id="ARBA00023163"/>
    </source>
</evidence>
<dbReference type="SUPFAM" id="SSF46689">
    <property type="entry name" value="Homeodomain-like"/>
    <property type="match status" value="2"/>
</dbReference>
<dbReference type="GO" id="GO:0043565">
    <property type="term" value="F:sequence-specific DNA binding"/>
    <property type="evidence" value="ECO:0007669"/>
    <property type="project" value="InterPro"/>
</dbReference>
<accession>A0A7L6B8W9</accession>
<dbReference type="RefSeq" id="WP_181570846.1">
    <property type="nucleotide sequence ID" value="NZ_CP059322.2"/>
</dbReference>
<name>A0A7L6B8W9_9ACTN</name>
<evidence type="ECO:0000256" key="1">
    <source>
        <dbReference type="ARBA" id="ARBA00023015"/>
    </source>
</evidence>
<reference evidence="6 7" key="2">
    <citation type="journal article" date="2021" name="Mar. Drugs">
        <title>A New Micromonospora Strain with Antibiotic Activity Isolated from the Microbiome of a Mid-Atlantic Deep-Sea Sponge.</title>
        <authorList>
            <person name="Back C.R."/>
            <person name="Stennett H.L."/>
            <person name="Williams S.E."/>
            <person name="Wang L."/>
            <person name="Ojeda Gomez J."/>
            <person name="Abdulle O.M."/>
            <person name="Duffy T."/>
            <person name="Neal C."/>
            <person name="Mantell J."/>
            <person name="Jepson M.A."/>
            <person name="Hendry K.R."/>
            <person name="Powell D."/>
            <person name="Stach J.E.M."/>
            <person name="Essex-Lopresti A.E."/>
            <person name="Willis C.L."/>
            <person name="Curnow P."/>
            <person name="Race P.R."/>
        </authorList>
    </citation>
    <scope>NUCLEOTIDE SEQUENCE [LARGE SCALE GENOMIC DNA]</scope>
    <source>
        <strain evidence="6 7">28ISP2-46</strain>
    </source>
</reference>
<dbReference type="AlphaFoldDB" id="A0A7L6B8W9"/>
<protein>
    <submittedName>
        <fullName evidence="6">AraC family transcriptional regulator</fullName>
    </submittedName>
</protein>
<gene>
    <name evidence="6" type="ORF">H1D33_06050</name>
</gene>
<evidence type="ECO:0000256" key="4">
    <source>
        <dbReference type="SAM" id="MobiDB-lite"/>
    </source>
</evidence>